<dbReference type="Proteomes" id="UP001151760">
    <property type="component" value="Unassembled WGS sequence"/>
</dbReference>
<sequence length="355" mass="40708">MGLAISTHKLLDSRGFITLMTPTQALKSLQVMTDHSYNWYDEVIPKERINDRTNNVDAIRESFKGAHLTKEYPLKRRTKQSRKANDEWIRKSLENTESNIRALKTATKDLQEKAYQLTQTVLTNTGEKFNARMTMGKGTMKEPVPRDLPPTPFQGHLKEQMGSPYRTRKTVCMIENPGEVHKIKAQDDEGDMDVGWDITFKDVERLRQFLTPTINTLPNLKPVVQPYMLLGPVHDKEKIVREEEQDYDTLLHDGVIQPLTPQTVHITPPDDDYVAPTTSPTLDKQLNKLGKECSDITRVTEKANSNPIEDVQELSDIKIYDCETFIWKLLHQVPAAKRLHRNPYTYGVNPSMVTP</sequence>
<organism evidence="1 2">
    <name type="scientific">Tanacetum coccineum</name>
    <dbReference type="NCBI Taxonomy" id="301880"/>
    <lineage>
        <taxon>Eukaryota</taxon>
        <taxon>Viridiplantae</taxon>
        <taxon>Streptophyta</taxon>
        <taxon>Embryophyta</taxon>
        <taxon>Tracheophyta</taxon>
        <taxon>Spermatophyta</taxon>
        <taxon>Magnoliopsida</taxon>
        <taxon>eudicotyledons</taxon>
        <taxon>Gunneridae</taxon>
        <taxon>Pentapetalae</taxon>
        <taxon>asterids</taxon>
        <taxon>campanulids</taxon>
        <taxon>Asterales</taxon>
        <taxon>Asteraceae</taxon>
        <taxon>Asteroideae</taxon>
        <taxon>Anthemideae</taxon>
        <taxon>Anthemidinae</taxon>
        <taxon>Tanacetum</taxon>
    </lineage>
</organism>
<protein>
    <submittedName>
        <fullName evidence="1">Uncharacterized protein</fullName>
    </submittedName>
</protein>
<accession>A0ABQ5G6M1</accession>
<evidence type="ECO:0000313" key="2">
    <source>
        <dbReference type="Proteomes" id="UP001151760"/>
    </source>
</evidence>
<dbReference type="EMBL" id="BQNB010018117">
    <property type="protein sequence ID" value="GJT70863.1"/>
    <property type="molecule type" value="Genomic_DNA"/>
</dbReference>
<evidence type="ECO:0000313" key="1">
    <source>
        <dbReference type="EMBL" id="GJT70863.1"/>
    </source>
</evidence>
<reference evidence="1" key="2">
    <citation type="submission" date="2022-01" db="EMBL/GenBank/DDBJ databases">
        <authorList>
            <person name="Yamashiro T."/>
            <person name="Shiraishi A."/>
            <person name="Satake H."/>
            <person name="Nakayama K."/>
        </authorList>
    </citation>
    <scope>NUCLEOTIDE SEQUENCE</scope>
</reference>
<reference evidence="1" key="1">
    <citation type="journal article" date="2022" name="Int. J. Mol. Sci.">
        <title>Draft Genome of Tanacetum Coccineum: Genomic Comparison of Closely Related Tanacetum-Family Plants.</title>
        <authorList>
            <person name="Yamashiro T."/>
            <person name="Shiraishi A."/>
            <person name="Nakayama K."/>
            <person name="Satake H."/>
        </authorList>
    </citation>
    <scope>NUCLEOTIDE SEQUENCE</scope>
</reference>
<gene>
    <name evidence="1" type="ORF">Tco_1030149</name>
</gene>
<comment type="caution">
    <text evidence="1">The sequence shown here is derived from an EMBL/GenBank/DDBJ whole genome shotgun (WGS) entry which is preliminary data.</text>
</comment>
<keyword evidence="2" id="KW-1185">Reference proteome</keyword>
<proteinExistence type="predicted"/>
<name>A0ABQ5G6M1_9ASTR</name>